<keyword evidence="3" id="KW-1185">Reference proteome</keyword>
<comment type="caution">
    <text evidence="2">The sequence shown here is derived from an EMBL/GenBank/DDBJ whole genome shotgun (WGS) entry which is preliminary data.</text>
</comment>
<feature type="region of interest" description="Disordered" evidence="1">
    <location>
        <begin position="108"/>
        <end position="182"/>
    </location>
</feature>
<sequence>MENLPLTSALPPPNQSEKPVQPADSDSSSIDENLPLASILPPHPNELHQPDLPSELPDLPSEQPGQSSESIPTDSPPITFQGLIATIKSAIKPPSLRTPAKLPDEFSLACSRRSTAPTLVTGKPRSSLPVPNASHTSILATPNNPEEEMETTHELKRRSSSSELSTPTSERKKERKRSRKHK</sequence>
<reference evidence="3" key="1">
    <citation type="journal article" date="2017" name="bioRxiv">
        <title>Comparative analysis of the genomes of Stylophora pistillata and Acropora digitifera provides evidence for extensive differences between species of corals.</title>
        <authorList>
            <person name="Voolstra C.R."/>
            <person name="Li Y."/>
            <person name="Liew Y.J."/>
            <person name="Baumgarten S."/>
            <person name="Zoccola D."/>
            <person name="Flot J.-F."/>
            <person name="Tambutte S."/>
            <person name="Allemand D."/>
            <person name="Aranda M."/>
        </authorList>
    </citation>
    <scope>NUCLEOTIDE SEQUENCE [LARGE SCALE GENOMIC DNA]</scope>
</reference>
<dbReference type="EMBL" id="LSMT01001912">
    <property type="protein sequence ID" value="PFX11770.1"/>
    <property type="molecule type" value="Genomic_DNA"/>
</dbReference>
<feature type="compositionally biased region" description="Low complexity" evidence="1">
    <location>
        <begin position="50"/>
        <end position="64"/>
    </location>
</feature>
<name>A0A2B4R5J4_STYPI</name>
<organism evidence="2 3">
    <name type="scientific">Stylophora pistillata</name>
    <name type="common">Smooth cauliflower coral</name>
    <dbReference type="NCBI Taxonomy" id="50429"/>
    <lineage>
        <taxon>Eukaryota</taxon>
        <taxon>Metazoa</taxon>
        <taxon>Cnidaria</taxon>
        <taxon>Anthozoa</taxon>
        <taxon>Hexacorallia</taxon>
        <taxon>Scleractinia</taxon>
        <taxon>Astrocoeniina</taxon>
        <taxon>Pocilloporidae</taxon>
        <taxon>Stylophora</taxon>
    </lineage>
</organism>
<feature type="compositionally biased region" description="Polar residues" evidence="1">
    <location>
        <begin position="65"/>
        <end position="78"/>
    </location>
</feature>
<protein>
    <submittedName>
        <fullName evidence="2">Uncharacterized protein</fullName>
    </submittedName>
</protein>
<proteinExistence type="predicted"/>
<feature type="compositionally biased region" description="Basic residues" evidence="1">
    <location>
        <begin position="173"/>
        <end position="182"/>
    </location>
</feature>
<feature type="region of interest" description="Disordered" evidence="1">
    <location>
        <begin position="1"/>
        <end position="82"/>
    </location>
</feature>
<gene>
    <name evidence="2" type="ORF">AWC38_SpisGene24391</name>
</gene>
<dbReference type="AlphaFoldDB" id="A0A2B4R5J4"/>
<dbReference type="Proteomes" id="UP000225706">
    <property type="component" value="Unassembled WGS sequence"/>
</dbReference>
<evidence type="ECO:0000313" key="3">
    <source>
        <dbReference type="Proteomes" id="UP000225706"/>
    </source>
</evidence>
<evidence type="ECO:0000313" key="2">
    <source>
        <dbReference type="EMBL" id="PFX11770.1"/>
    </source>
</evidence>
<accession>A0A2B4R5J4</accession>
<evidence type="ECO:0000256" key="1">
    <source>
        <dbReference type="SAM" id="MobiDB-lite"/>
    </source>
</evidence>